<feature type="transmembrane region" description="Helical" evidence="6">
    <location>
        <begin position="221"/>
        <end position="241"/>
    </location>
</feature>
<proteinExistence type="inferred from homology"/>
<accession>A0A1I4WWT3</accession>
<sequence length="249" mass="27629">MVASIVPTVVARRWVRPSWFAILLTVAGGAAFSTLGFWQLQRAADKELLLAAFAGASAQQAVTLDEARRHAAAGLYPHVRVRGWFDTTHTYVLDDQVRDGRQGRFSFAIFMPEDGAEALLVNRGFLPRAESESQPDLPDGEVELSGLYAPAPGSGLRLGGNALPHSSRWPKLTIYIDPAEIAQDAGRQLDDRVLLLDPDPASAFVREWTPQIMPPERHRGYAFQWFCFAIASLVIFVVLHWRRQKPGLN</sequence>
<dbReference type="InterPro" id="IPR002994">
    <property type="entry name" value="Surf1/Shy1"/>
</dbReference>
<gene>
    <name evidence="7" type="ORF">SAMN05216289_106154</name>
</gene>
<keyword evidence="8" id="KW-1185">Reference proteome</keyword>
<keyword evidence="4 6" id="KW-1133">Transmembrane helix</keyword>
<comment type="subcellular location">
    <subcellularLocation>
        <location evidence="6">Cell membrane</location>
        <topology evidence="6">Multi-pass membrane protein</topology>
    </subcellularLocation>
    <subcellularLocation>
        <location evidence="1">Membrane</location>
    </subcellularLocation>
</comment>
<evidence type="ECO:0000256" key="1">
    <source>
        <dbReference type="ARBA" id="ARBA00004370"/>
    </source>
</evidence>
<feature type="transmembrane region" description="Helical" evidence="6">
    <location>
        <begin position="19"/>
        <end position="38"/>
    </location>
</feature>
<dbReference type="InterPro" id="IPR045214">
    <property type="entry name" value="Surf1/Surf4"/>
</dbReference>
<reference evidence="7 8" key="1">
    <citation type="submission" date="2016-10" db="EMBL/GenBank/DDBJ databases">
        <authorList>
            <person name="de Groot N.N."/>
        </authorList>
    </citation>
    <scope>NUCLEOTIDE SEQUENCE [LARGE SCALE GENOMIC DNA]</scope>
    <source>
        <strain evidence="7 8">CGMCC 1.7659</strain>
    </source>
</reference>
<dbReference type="GO" id="GO:0005886">
    <property type="term" value="C:plasma membrane"/>
    <property type="evidence" value="ECO:0007669"/>
    <property type="project" value="UniProtKB-SubCell"/>
</dbReference>
<evidence type="ECO:0000256" key="2">
    <source>
        <dbReference type="ARBA" id="ARBA00007165"/>
    </source>
</evidence>
<comment type="similarity">
    <text evidence="2 6">Belongs to the SURF1 family.</text>
</comment>
<dbReference type="CDD" id="cd06662">
    <property type="entry name" value="SURF1"/>
    <property type="match status" value="1"/>
</dbReference>
<dbReference type="RefSeq" id="WP_092406297.1">
    <property type="nucleotide sequence ID" value="NZ_FOVF01000006.1"/>
</dbReference>
<evidence type="ECO:0000256" key="5">
    <source>
        <dbReference type="ARBA" id="ARBA00023136"/>
    </source>
</evidence>
<dbReference type="PANTHER" id="PTHR23427:SF2">
    <property type="entry name" value="SURFEIT LOCUS PROTEIN 1"/>
    <property type="match status" value="1"/>
</dbReference>
<dbReference type="PANTHER" id="PTHR23427">
    <property type="entry name" value="SURFEIT LOCUS PROTEIN"/>
    <property type="match status" value="1"/>
</dbReference>
<dbReference type="EMBL" id="FOVF01000006">
    <property type="protein sequence ID" value="SFN18211.1"/>
    <property type="molecule type" value="Genomic_DNA"/>
</dbReference>
<protein>
    <recommendedName>
        <fullName evidence="6">SURF1-like protein</fullName>
    </recommendedName>
</protein>
<keyword evidence="5 6" id="KW-0472">Membrane</keyword>
<evidence type="ECO:0000256" key="4">
    <source>
        <dbReference type="ARBA" id="ARBA00022989"/>
    </source>
</evidence>
<evidence type="ECO:0000256" key="3">
    <source>
        <dbReference type="ARBA" id="ARBA00022692"/>
    </source>
</evidence>
<evidence type="ECO:0000313" key="8">
    <source>
        <dbReference type="Proteomes" id="UP000198575"/>
    </source>
</evidence>
<dbReference type="Proteomes" id="UP000198575">
    <property type="component" value="Unassembled WGS sequence"/>
</dbReference>
<keyword evidence="6" id="KW-1003">Cell membrane</keyword>
<dbReference type="STRING" id="578942.SAMN05216289_106154"/>
<evidence type="ECO:0000256" key="6">
    <source>
        <dbReference type="RuleBase" id="RU363076"/>
    </source>
</evidence>
<keyword evidence="3 6" id="KW-0812">Transmembrane</keyword>
<dbReference type="OrthoDB" id="9789940at2"/>
<organism evidence="7 8">
    <name type="scientific">Dokdonella immobilis</name>
    <dbReference type="NCBI Taxonomy" id="578942"/>
    <lineage>
        <taxon>Bacteria</taxon>
        <taxon>Pseudomonadati</taxon>
        <taxon>Pseudomonadota</taxon>
        <taxon>Gammaproteobacteria</taxon>
        <taxon>Lysobacterales</taxon>
        <taxon>Rhodanobacteraceae</taxon>
        <taxon>Dokdonella</taxon>
    </lineage>
</organism>
<dbReference type="PROSITE" id="PS50895">
    <property type="entry name" value="SURF1"/>
    <property type="match status" value="1"/>
</dbReference>
<dbReference type="AlphaFoldDB" id="A0A1I4WWT3"/>
<name>A0A1I4WWT3_9GAMM</name>
<evidence type="ECO:0000313" key="7">
    <source>
        <dbReference type="EMBL" id="SFN18211.1"/>
    </source>
</evidence>
<dbReference type="Pfam" id="PF02104">
    <property type="entry name" value="SURF1"/>
    <property type="match status" value="1"/>
</dbReference>